<dbReference type="RefSeq" id="WP_344610621.1">
    <property type="nucleotide sequence ID" value="NZ_BAAARV010000005.1"/>
</dbReference>
<evidence type="ECO:0000313" key="2">
    <source>
        <dbReference type="EMBL" id="GAA2328854.1"/>
    </source>
</evidence>
<reference evidence="2 3" key="1">
    <citation type="journal article" date="2019" name="Int. J. Syst. Evol. Microbiol.">
        <title>The Global Catalogue of Microorganisms (GCM) 10K type strain sequencing project: providing services to taxonomists for standard genome sequencing and annotation.</title>
        <authorList>
            <consortium name="The Broad Institute Genomics Platform"/>
            <consortium name="The Broad Institute Genome Sequencing Center for Infectious Disease"/>
            <person name="Wu L."/>
            <person name="Ma J."/>
        </authorList>
    </citation>
    <scope>NUCLEOTIDE SEQUENCE [LARGE SCALE GENOMIC DNA]</scope>
    <source>
        <strain evidence="2 3">JCM 3272</strain>
    </source>
</reference>
<evidence type="ECO:0000256" key="1">
    <source>
        <dbReference type="SAM" id="SignalP"/>
    </source>
</evidence>
<evidence type="ECO:0008006" key="4">
    <source>
        <dbReference type="Google" id="ProtNLM"/>
    </source>
</evidence>
<dbReference type="Proteomes" id="UP001501444">
    <property type="component" value="Unassembled WGS sequence"/>
</dbReference>
<accession>A0ABN3FEZ4</accession>
<dbReference type="EMBL" id="BAAARV010000005">
    <property type="protein sequence ID" value="GAA2328854.1"/>
    <property type="molecule type" value="Genomic_DNA"/>
</dbReference>
<proteinExistence type="predicted"/>
<feature type="signal peptide" evidence="1">
    <location>
        <begin position="1"/>
        <end position="24"/>
    </location>
</feature>
<protein>
    <recommendedName>
        <fullName evidence="4">Lipoprotein</fullName>
    </recommendedName>
</protein>
<evidence type="ECO:0000313" key="3">
    <source>
        <dbReference type="Proteomes" id="UP001501444"/>
    </source>
</evidence>
<name>A0ABN3FEZ4_9ACTN</name>
<keyword evidence="1" id="KW-0732">Signal</keyword>
<keyword evidence="3" id="KW-1185">Reference proteome</keyword>
<comment type="caution">
    <text evidence="2">The sequence shown here is derived from an EMBL/GenBank/DDBJ whole genome shotgun (WGS) entry which is preliminary data.</text>
</comment>
<feature type="chain" id="PRO_5046530777" description="Lipoprotein" evidence="1">
    <location>
        <begin position="25"/>
        <end position="154"/>
    </location>
</feature>
<organism evidence="2 3">
    <name type="scientific">Dactylosporangium salmoneum</name>
    <dbReference type="NCBI Taxonomy" id="53361"/>
    <lineage>
        <taxon>Bacteria</taxon>
        <taxon>Bacillati</taxon>
        <taxon>Actinomycetota</taxon>
        <taxon>Actinomycetes</taxon>
        <taxon>Micromonosporales</taxon>
        <taxon>Micromonosporaceae</taxon>
        <taxon>Dactylosporangium</taxon>
    </lineage>
</organism>
<sequence>MTLPTLVRAAFAAGLTALLLTAAAGCDTGYDPAKAAAQEEALKRTGDGELDAVGLPDGWSVQYQWTGYQDHHLHWTRYLVAPVGGDAAVEAFEARLIDAGWAEGTNCQNSSVSRPCHNYDKGDFHLWPLIASSAKCPPEATGECSQLRLTMGLQ</sequence>
<gene>
    <name evidence="2" type="ORF">GCM10010170_005860</name>
</gene>